<dbReference type="InterPro" id="IPR052513">
    <property type="entry name" value="Thioester_dehydratase-like"/>
</dbReference>
<reference evidence="3 4" key="1">
    <citation type="journal article" date="2006" name="Proc. Natl. Acad. Sci. U.S.A.">
        <title>Burkholderia xenovorans LB400 harbors a multi-replicon, 9.73-Mbp genome shaped for versatility.</title>
        <authorList>
            <person name="Chain P.S."/>
            <person name="Denef V.J."/>
            <person name="Konstantinidis K.T."/>
            <person name="Vergez L.M."/>
            <person name="Agullo L."/>
            <person name="Reyes V.L."/>
            <person name="Hauser L."/>
            <person name="Cordova M."/>
            <person name="Gomez L."/>
            <person name="Gonzalez M."/>
            <person name="Land M."/>
            <person name="Lao V."/>
            <person name="Larimer F."/>
            <person name="LiPuma J.J."/>
            <person name="Mahenthiralingam E."/>
            <person name="Malfatti S.A."/>
            <person name="Marx C.J."/>
            <person name="Parnell J.J."/>
            <person name="Ramette A."/>
            <person name="Richardson P."/>
            <person name="Seeger M."/>
            <person name="Smith D."/>
            <person name="Spilker T."/>
            <person name="Sul W.J."/>
            <person name="Tsoi T.V."/>
            <person name="Ulrich L.E."/>
            <person name="Zhulin I.B."/>
            <person name="Tiedje J.M."/>
        </authorList>
    </citation>
    <scope>NUCLEOTIDE SEQUENCE [LARGE SCALE GENOMIC DNA]</scope>
    <source>
        <strain evidence="3 4">LB400</strain>
    </source>
</reference>
<evidence type="ECO:0000313" key="3">
    <source>
        <dbReference type="EMBL" id="ABE36411.1"/>
    </source>
</evidence>
<name>Q13HM8_PARXL</name>
<dbReference type="OrthoDB" id="5514845at2"/>
<feature type="domain" description="ChsH2 C-terminal OB-fold" evidence="1">
    <location>
        <begin position="64"/>
        <end position="124"/>
    </location>
</feature>
<dbReference type="AlphaFoldDB" id="Q13HM8"/>
<gene>
    <name evidence="3" type="ORF">Bxe_C0510</name>
</gene>
<dbReference type="RefSeq" id="WP_011493667.1">
    <property type="nucleotide sequence ID" value="NC_007953.1"/>
</dbReference>
<dbReference type="Gene3D" id="6.10.30.10">
    <property type="match status" value="1"/>
</dbReference>
<proteinExistence type="predicted"/>
<dbReference type="Pfam" id="PF12172">
    <property type="entry name" value="zf-ChsH2"/>
    <property type="match status" value="1"/>
</dbReference>
<dbReference type="Proteomes" id="UP000001817">
    <property type="component" value="Chromosome 3"/>
</dbReference>
<evidence type="ECO:0000313" key="4">
    <source>
        <dbReference type="Proteomes" id="UP000001817"/>
    </source>
</evidence>
<protein>
    <recommendedName>
        <fullName evidence="5">DUF35 domain-containing protein</fullName>
    </recommendedName>
</protein>
<evidence type="ECO:0000259" key="2">
    <source>
        <dbReference type="Pfam" id="PF12172"/>
    </source>
</evidence>
<dbReference type="InterPro" id="IPR012340">
    <property type="entry name" value="NA-bd_OB-fold"/>
</dbReference>
<dbReference type="EMBL" id="CP000272">
    <property type="protein sequence ID" value="ABE36411.1"/>
    <property type="molecule type" value="Genomic_DNA"/>
</dbReference>
<dbReference type="InterPro" id="IPR002878">
    <property type="entry name" value="ChsH2_C"/>
</dbReference>
<dbReference type="PATRIC" id="fig|266265.5.peg.8269"/>
<sequence length="143" mass="16238">MKDETNQEARPVRPHPVMTMDTEFFWNAAREHKLAIQRCCNCGKLRHPPMPSCPHCYSFEWDTVESAGNGTLLSYTVVYAPLVTPFTKPYAVGLVALDEGTRLVAELVDANFDELRIGMPAMLDFMDCEGDLTLPVFRVQRER</sequence>
<dbReference type="STRING" id="266265.Bxe_C0510"/>
<organism evidence="3 4">
    <name type="scientific">Paraburkholderia xenovorans (strain LB400)</name>
    <dbReference type="NCBI Taxonomy" id="266265"/>
    <lineage>
        <taxon>Bacteria</taxon>
        <taxon>Pseudomonadati</taxon>
        <taxon>Pseudomonadota</taxon>
        <taxon>Betaproteobacteria</taxon>
        <taxon>Burkholderiales</taxon>
        <taxon>Burkholderiaceae</taxon>
        <taxon>Paraburkholderia</taxon>
    </lineage>
</organism>
<dbReference type="KEGG" id="bxb:DR64_7936"/>
<dbReference type="KEGG" id="bxe:Bxe_C0510"/>
<keyword evidence="4" id="KW-1185">Reference proteome</keyword>
<accession>Q13HM8</accession>
<dbReference type="SUPFAM" id="SSF50249">
    <property type="entry name" value="Nucleic acid-binding proteins"/>
    <property type="match status" value="1"/>
</dbReference>
<dbReference type="PANTHER" id="PTHR34075:SF5">
    <property type="entry name" value="BLR3430 PROTEIN"/>
    <property type="match status" value="1"/>
</dbReference>
<dbReference type="PANTHER" id="PTHR34075">
    <property type="entry name" value="BLR3430 PROTEIN"/>
    <property type="match status" value="1"/>
</dbReference>
<evidence type="ECO:0008006" key="5">
    <source>
        <dbReference type="Google" id="ProtNLM"/>
    </source>
</evidence>
<feature type="domain" description="ChsH2 rubredoxin-like zinc ribbon" evidence="2">
    <location>
        <begin position="26"/>
        <end position="61"/>
    </location>
</feature>
<dbReference type="eggNOG" id="COG1545">
    <property type="taxonomic scope" value="Bacteria"/>
</dbReference>
<dbReference type="Pfam" id="PF01796">
    <property type="entry name" value="OB_ChsH2_C"/>
    <property type="match status" value="1"/>
</dbReference>
<dbReference type="InterPro" id="IPR022002">
    <property type="entry name" value="ChsH2_Znr"/>
</dbReference>
<evidence type="ECO:0000259" key="1">
    <source>
        <dbReference type="Pfam" id="PF01796"/>
    </source>
</evidence>